<dbReference type="Proteomes" id="UP000017836">
    <property type="component" value="Unassembled WGS sequence"/>
</dbReference>
<proteinExistence type="inferred from homology"/>
<dbReference type="PANTHER" id="PTHR10353">
    <property type="entry name" value="GLYCOSYL HYDROLASE"/>
    <property type="match status" value="1"/>
</dbReference>
<dbReference type="AlphaFoldDB" id="U5DAK9"/>
<keyword evidence="6" id="KW-1185">Reference proteome</keyword>
<evidence type="ECO:0000313" key="5">
    <source>
        <dbReference type="EMBL" id="ERN19524.1"/>
    </source>
</evidence>
<keyword evidence="4" id="KW-0732">Signal</keyword>
<dbReference type="OMA" id="PQWIEDE"/>
<organism evidence="5 6">
    <name type="scientific">Amborella trichopoda</name>
    <dbReference type="NCBI Taxonomy" id="13333"/>
    <lineage>
        <taxon>Eukaryota</taxon>
        <taxon>Viridiplantae</taxon>
        <taxon>Streptophyta</taxon>
        <taxon>Embryophyta</taxon>
        <taxon>Tracheophyta</taxon>
        <taxon>Spermatophyta</taxon>
        <taxon>Magnoliopsida</taxon>
        <taxon>Amborellales</taxon>
        <taxon>Amborellaceae</taxon>
        <taxon>Amborella</taxon>
    </lineage>
</organism>
<dbReference type="Gene3D" id="3.20.20.80">
    <property type="entry name" value="Glycosidases"/>
    <property type="match status" value="1"/>
</dbReference>
<dbReference type="InterPro" id="IPR001360">
    <property type="entry name" value="Glyco_hydro_1"/>
</dbReference>
<dbReference type="InterPro" id="IPR033132">
    <property type="entry name" value="GH_1_N_CS"/>
</dbReference>
<comment type="similarity">
    <text evidence="1 3">Belongs to the glycosyl hydrolase 1 family.</text>
</comment>
<dbReference type="EMBL" id="KI392068">
    <property type="protein sequence ID" value="ERN19524.1"/>
    <property type="molecule type" value="Genomic_DNA"/>
</dbReference>
<dbReference type="STRING" id="13333.U5DAK9"/>
<gene>
    <name evidence="5" type="ORF">AMTR_s00062p00043120</name>
</gene>
<dbReference type="PANTHER" id="PTHR10353:SF236">
    <property type="entry name" value="BETA-GLUCOSIDASE 18"/>
    <property type="match status" value="1"/>
</dbReference>
<dbReference type="HOGENOM" id="CLU_001859_1_0_1"/>
<evidence type="ECO:0000256" key="4">
    <source>
        <dbReference type="SAM" id="SignalP"/>
    </source>
</evidence>
<dbReference type="PRINTS" id="PR00131">
    <property type="entry name" value="GLHYDRLASE1"/>
</dbReference>
<dbReference type="PROSITE" id="PS00653">
    <property type="entry name" value="GLYCOSYL_HYDROL_F1_2"/>
    <property type="match status" value="1"/>
</dbReference>
<name>U5DAK9_AMBTC</name>
<feature type="signal peptide" evidence="4">
    <location>
        <begin position="1"/>
        <end position="20"/>
    </location>
</feature>
<protein>
    <recommendedName>
        <fullName evidence="7">Beta-glucosidase</fullName>
    </recommendedName>
</protein>
<evidence type="ECO:0000313" key="6">
    <source>
        <dbReference type="Proteomes" id="UP000017836"/>
    </source>
</evidence>
<dbReference type="InterPro" id="IPR017853">
    <property type="entry name" value="GH"/>
</dbReference>
<dbReference type="GO" id="GO:0008422">
    <property type="term" value="F:beta-glucosidase activity"/>
    <property type="evidence" value="ECO:0000318"/>
    <property type="project" value="GO_Central"/>
</dbReference>
<dbReference type="GO" id="GO:0005975">
    <property type="term" value="P:carbohydrate metabolic process"/>
    <property type="evidence" value="ECO:0007669"/>
    <property type="project" value="InterPro"/>
</dbReference>
<reference evidence="6" key="1">
    <citation type="journal article" date="2013" name="Science">
        <title>The Amborella genome and the evolution of flowering plants.</title>
        <authorList>
            <consortium name="Amborella Genome Project"/>
        </authorList>
    </citation>
    <scope>NUCLEOTIDE SEQUENCE [LARGE SCALE GENOMIC DNA]</scope>
</reference>
<evidence type="ECO:0008006" key="7">
    <source>
        <dbReference type="Google" id="ProtNLM"/>
    </source>
</evidence>
<dbReference type="FunFam" id="3.20.20.80:FF:000020">
    <property type="entry name" value="Beta-glucosidase 12"/>
    <property type="match status" value="1"/>
</dbReference>
<keyword evidence="2" id="KW-0378">Hydrolase</keyword>
<dbReference type="Pfam" id="PF00232">
    <property type="entry name" value="Glyco_hydro_1"/>
    <property type="match status" value="2"/>
</dbReference>
<feature type="chain" id="PRO_5004658738" description="Beta-glucosidase" evidence="4">
    <location>
        <begin position="21"/>
        <end position="537"/>
    </location>
</feature>
<dbReference type="Gramene" id="ERN19524">
    <property type="protein sequence ID" value="ERN19524"/>
    <property type="gene ID" value="AMTR_s00062p00043120"/>
</dbReference>
<sequence>MGLVGFLVLIIQIHLFSVWASCEIDYTSFPPGFLFGTAASAYQYEGAFLTDGKGPSNWDVFSHIPGRIVNGDNGDFAVDEYHRYQEDIELMHSLGVNTYRFSISWARVLPRGKFGGINPAGIKYYNKLIDALVKKGIQPFVTINHYDIPQEIENRYGSWLSPLIRLDFGHFAELCFREFGDRVKYWATLNEPNIVVRFGYMSGSYPPAHCSVPYGNCTDGDSDFEPYMASHNVILSHATAVDIYRRKYQEKQGGSIGIVICSYWFEPLKDTPVDRIAAQRALAFESAWFLDPIVFGDYPPEMRQILGSRLPRFSKEERRKLQNGLDFIGINHYTSLYVKDCLFSECTYGMSSIEGFYSMILEREGIPIGEPTAMTTFYVYPQGMEKIVMYMKERYNNLPMFITENGYAQGSTPKAKAEEFVDDAERVKYLGSYLESLANAIRSLSLSLSQQRDLPCACVRMKGANVKGYMVWSLLDNFEWLNGYNMRFGLYHVDFSTFKRTPKLSADWYKGFIQNYKKHHNISYTQSLIKKPYAASK</sequence>
<evidence type="ECO:0000256" key="3">
    <source>
        <dbReference type="RuleBase" id="RU003690"/>
    </source>
</evidence>
<dbReference type="SUPFAM" id="SSF51445">
    <property type="entry name" value="(Trans)glycosidases"/>
    <property type="match status" value="1"/>
</dbReference>
<evidence type="ECO:0000256" key="2">
    <source>
        <dbReference type="ARBA" id="ARBA00022801"/>
    </source>
</evidence>
<accession>U5DAK9</accession>
<evidence type="ECO:0000256" key="1">
    <source>
        <dbReference type="ARBA" id="ARBA00010838"/>
    </source>
</evidence>
<dbReference type="eggNOG" id="KOG0626">
    <property type="taxonomic scope" value="Eukaryota"/>
</dbReference>